<dbReference type="EMBL" id="JAAALK010000283">
    <property type="protein sequence ID" value="KAG8073084.1"/>
    <property type="molecule type" value="Genomic_DNA"/>
</dbReference>
<gene>
    <name evidence="2" type="ORF">GUJ93_ZPchr0006g42726</name>
</gene>
<dbReference type="OrthoDB" id="635877at2759"/>
<reference evidence="2" key="1">
    <citation type="journal article" date="2021" name="bioRxiv">
        <title>Whole Genome Assembly and Annotation of Northern Wild Rice, Zizania palustris L., Supports a Whole Genome Duplication in the Zizania Genus.</title>
        <authorList>
            <person name="Haas M."/>
            <person name="Kono T."/>
            <person name="Macchietto M."/>
            <person name="Millas R."/>
            <person name="McGilp L."/>
            <person name="Shao M."/>
            <person name="Duquette J."/>
            <person name="Hirsch C.N."/>
            <person name="Kimball J."/>
        </authorList>
    </citation>
    <scope>NUCLEOTIDE SEQUENCE</scope>
    <source>
        <tissue evidence="2">Fresh leaf tissue</tissue>
    </source>
</reference>
<dbReference type="EMBL" id="JAAALK010000283">
    <property type="protein sequence ID" value="KAG8073083.1"/>
    <property type="molecule type" value="Genomic_DNA"/>
</dbReference>
<dbReference type="AlphaFoldDB" id="A0A8J5W2E4"/>
<organism evidence="2 3">
    <name type="scientific">Zizania palustris</name>
    <name type="common">Northern wild rice</name>
    <dbReference type="NCBI Taxonomy" id="103762"/>
    <lineage>
        <taxon>Eukaryota</taxon>
        <taxon>Viridiplantae</taxon>
        <taxon>Streptophyta</taxon>
        <taxon>Embryophyta</taxon>
        <taxon>Tracheophyta</taxon>
        <taxon>Spermatophyta</taxon>
        <taxon>Magnoliopsida</taxon>
        <taxon>Liliopsida</taxon>
        <taxon>Poales</taxon>
        <taxon>Poaceae</taxon>
        <taxon>BOP clade</taxon>
        <taxon>Oryzoideae</taxon>
        <taxon>Oryzeae</taxon>
        <taxon>Zizaniinae</taxon>
        <taxon>Zizania</taxon>
    </lineage>
</organism>
<protein>
    <submittedName>
        <fullName evidence="2">Uncharacterized protein</fullName>
    </submittedName>
</protein>
<keyword evidence="1" id="KW-0812">Transmembrane</keyword>
<evidence type="ECO:0000313" key="2">
    <source>
        <dbReference type="EMBL" id="KAG8073083.1"/>
    </source>
</evidence>
<keyword evidence="1" id="KW-0472">Membrane</keyword>
<keyword evidence="1" id="KW-1133">Transmembrane helix</keyword>
<accession>A0A8J5W2E4</accession>
<feature type="transmembrane region" description="Helical" evidence="1">
    <location>
        <begin position="88"/>
        <end position="107"/>
    </location>
</feature>
<evidence type="ECO:0000313" key="3">
    <source>
        <dbReference type="Proteomes" id="UP000729402"/>
    </source>
</evidence>
<name>A0A8J5W2E4_ZIZPA</name>
<reference evidence="2" key="2">
    <citation type="submission" date="2021-02" db="EMBL/GenBank/DDBJ databases">
        <authorList>
            <person name="Kimball J.A."/>
            <person name="Haas M.W."/>
            <person name="Macchietto M."/>
            <person name="Kono T."/>
            <person name="Duquette J."/>
            <person name="Shao M."/>
        </authorList>
    </citation>
    <scope>NUCLEOTIDE SEQUENCE</scope>
    <source>
        <tissue evidence="2">Fresh leaf tissue</tissue>
    </source>
</reference>
<proteinExistence type="predicted"/>
<feature type="transmembrane region" description="Helical" evidence="1">
    <location>
        <begin position="232"/>
        <end position="252"/>
    </location>
</feature>
<keyword evidence="3" id="KW-1185">Reference proteome</keyword>
<dbReference type="PANTHER" id="PTHR42861">
    <property type="entry name" value="CALCIUM-TRANSPORTING ATPASE"/>
    <property type="match status" value="1"/>
</dbReference>
<sequence length="264" mass="29149">MVGCEFLDHDAIGESRIGISVADATDYTKNESDLVLTQPSLIPASSAVKISREICQMMKGYIIYTVSSTIHLFGVCAILLLWNFDLTSFLALVIAAFNYCTSFAMLFERMKLSKSPDILRVKKIIARGAAFGSYIVLSTANFFRVATMTDLFSCKIEGKSLMSTDEEIRAALFLQMSRVNQTVALFAHSDDCCLIRCPGPVVTFVYIFTQIVATCKAVQGDLDFSVAKGVGWPKAGLIWLYNFVLLFAPVLICRSQMEACKICL</sequence>
<comment type="caution">
    <text evidence="2">The sequence shown here is derived from an EMBL/GenBank/DDBJ whole genome shotgun (WGS) entry which is preliminary data.</text>
</comment>
<feature type="transmembrane region" description="Helical" evidence="1">
    <location>
        <begin position="61"/>
        <end position="82"/>
    </location>
</feature>
<evidence type="ECO:0000256" key="1">
    <source>
        <dbReference type="SAM" id="Phobius"/>
    </source>
</evidence>
<dbReference type="Proteomes" id="UP000729402">
    <property type="component" value="Unassembled WGS sequence"/>
</dbReference>
<feature type="transmembrane region" description="Helical" evidence="1">
    <location>
        <begin position="128"/>
        <end position="146"/>
    </location>
</feature>